<sequence length="63" mass="7210">MPSQYARMLYINTVIDQLPDNSKKEELYRFSSAENCAQHQRTGMAGGADGLNMLQKKEEVFRV</sequence>
<proteinExistence type="predicted"/>
<comment type="caution">
    <text evidence="1">The sequence shown here is derived from an EMBL/GenBank/DDBJ whole genome shotgun (WGS) entry which is preliminary data.</text>
</comment>
<dbReference type="EMBL" id="BMGJ01000003">
    <property type="protein sequence ID" value="GGD55777.1"/>
    <property type="molecule type" value="Genomic_DNA"/>
</dbReference>
<keyword evidence="2" id="KW-1185">Reference proteome</keyword>
<dbReference type="RefSeq" id="WP_180237113.1">
    <property type="nucleotide sequence ID" value="NZ_NISX01000004.1"/>
</dbReference>
<evidence type="ECO:0000313" key="1">
    <source>
        <dbReference type="EMBL" id="GGD55777.1"/>
    </source>
</evidence>
<dbReference type="Proteomes" id="UP000614272">
    <property type="component" value="Unassembled WGS sequence"/>
</dbReference>
<name>A0ABQ1R458_9ALTE</name>
<accession>A0ABQ1R458</accession>
<reference evidence="2" key="1">
    <citation type="journal article" date="2019" name="Int. J. Syst. Evol. Microbiol.">
        <title>The Global Catalogue of Microorganisms (GCM) 10K type strain sequencing project: providing services to taxonomists for standard genome sequencing and annotation.</title>
        <authorList>
            <consortium name="The Broad Institute Genomics Platform"/>
            <consortium name="The Broad Institute Genome Sequencing Center for Infectious Disease"/>
            <person name="Wu L."/>
            <person name="Ma J."/>
        </authorList>
    </citation>
    <scope>NUCLEOTIDE SEQUENCE [LARGE SCALE GENOMIC DNA]</scope>
    <source>
        <strain evidence="2">CGMCC 1.12923</strain>
    </source>
</reference>
<evidence type="ECO:0000313" key="2">
    <source>
        <dbReference type="Proteomes" id="UP000614272"/>
    </source>
</evidence>
<gene>
    <name evidence="1" type="ORF">GCM10011357_09230</name>
</gene>
<protein>
    <submittedName>
        <fullName evidence="1">Uncharacterized protein</fullName>
    </submittedName>
</protein>
<organism evidence="1 2">
    <name type="scientific">Lacimicrobium alkaliphilum</name>
    <dbReference type="NCBI Taxonomy" id="1526571"/>
    <lineage>
        <taxon>Bacteria</taxon>
        <taxon>Pseudomonadati</taxon>
        <taxon>Pseudomonadota</taxon>
        <taxon>Gammaproteobacteria</taxon>
        <taxon>Alteromonadales</taxon>
        <taxon>Alteromonadaceae</taxon>
        <taxon>Lacimicrobium</taxon>
    </lineage>
</organism>